<evidence type="ECO:0008006" key="4">
    <source>
        <dbReference type="Google" id="ProtNLM"/>
    </source>
</evidence>
<sequence length="164" mass="18215">MIKFGALVALGLLVGSAQAADLKGELQLIYSRLAKASKTKDIAAMRKIFLLQGTRDFIYTDHKGRKQSATEMIDDTESMMKQVVSFTRADMHVDSIAAKGKTLEASVTSDWEMTLKGPNGKVHVVAGTEKQLDTWIYIRRGWKLFRMHIKSSKATLDGKPIPTD</sequence>
<dbReference type="HOGENOM" id="CLU_1616559_0_0_0"/>
<dbReference type="SUPFAM" id="SSF54427">
    <property type="entry name" value="NTF2-like"/>
    <property type="match status" value="1"/>
</dbReference>
<name>A0A068NYI5_FIMGI</name>
<gene>
    <name evidence="2" type="ORF">OP10G_4807</name>
</gene>
<proteinExistence type="predicted"/>
<dbReference type="AlphaFoldDB" id="A0A068NYI5"/>
<dbReference type="Proteomes" id="UP000027982">
    <property type="component" value="Chromosome"/>
</dbReference>
<dbReference type="Gene3D" id="3.10.450.50">
    <property type="match status" value="1"/>
</dbReference>
<evidence type="ECO:0000313" key="3">
    <source>
        <dbReference type="Proteomes" id="UP000027982"/>
    </source>
</evidence>
<reference evidence="2 3" key="1">
    <citation type="journal article" date="2014" name="PLoS ONE">
        <title>The first complete genome sequence of the class fimbriimonadia in the phylum armatimonadetes.</title>
        <authorList>
            <person name="Hu Z.Y."/>
            <person name="Wang Y.Z."/>
            <person name="Im W.T."/>
            <person name="Wang S.Y."/>
            <person name="Zhao G.P."/>
            <person name="Zheng H.J."/>
            <person name="Quan Z.X."/>
        </authorList>
    </citation>
    <scope>NUCLEOTIDE SEQUENCE [LARGE SCALE GENOMIC DNA]</scope>
    <source>
        <strain evidence="2">Gsoil 348</strain>
    </source>
</reference>
<dbReference type="EMBL" id="CP007139">
    <property type="protein sequence ID" value="AIE88175.1"/>
    <property type="molecule type" value="Genomic_DNA"/>
</dbReference>
<organism evidence="2 3">
    <name type="scientific">Fimbriimonas ginsengisoli Gsoil 348</name>
    <dbReference type="NCBI Taxonomy" id="661478"/>
    <lineage>
        <taxon>Bacteria</taxon>
        <taxon>Bacillati</taxon>
        <taxon>Armatimonadota</taxon>
        <taxon>Fimbriimonadia</taxon>
        <taxon>Fimbriimonadales</taxon>
        <taxon>Fimbriimonadaceae</taxon>
        <taxon>Fimbriimonas</taxon>
    </lineage>
</organism>
<keyword evidence="1" id="KW-0732">Signal</keyword>
<evidence type="ECO:0000256" key="1">
    <source>
        <dbReference type="SAM" id="SignalP"/>
    </source>
</evidence>
<keyword evidence="3" id="KW-1185">Reference proteome</keyword>
<dbReference type="STRING" id="661478.OP10G_4807"/>
<evidence type="ECO:0000313" key="2">
    <source>
        <dbReference type="EMBL" id="AIE88175.1"/>
    </source>
</evidence>
<dbReference type="KEGG" id="fgi:OP10G_4807"/>
<dbReference type="InterPro" id="IPR032710">
    <property type="entry name" value="NTF2-like_dom_sf"/>
</dbReference>
<accession>A0A068NYI5</accession>
<protein>
    <recommendedName>
        <fullName evidence="4">DUF4440 domain-containing protein</fullName>
    </recommendedName>
</protein>
<dbReference type="RefSeq" id="WP_025227963.1">
    <property type="nucleotide sequence ID" value="NZ_CP007139.1"/>
</dbReference>
<feature type="chain" id="PRO_5001651970" description="DUF4440 domain-containing protein" evidence="1">
    <location>
        <begin position="20"/>
        <end position="164"/>
    </location>
</feature>
<feature type="signal peptide" evidence="1">
    <location>
        <begin position="1"/>
        <end position="19"/>
    </location>
</feature>